<proteinExistence type="predicted"/>
<accession>A0AAQ3NGT9</accession>
<feature type="compositionally biased region" description="Low complexity" evidence="1">
    <location>
        <begin position="85"/>
        <end position="101"/>
    </location>
</feature>
<reference evidence="2 3" key="1">
    <citation type="journal article" date="2023" name="Life. Sci Alliance">
        <title>Evolutionary insights into 3D genome organization and epigenetic landscape of Vigna mungo.</title>
        <authorList>
            <person name="Junaid A."/>
            <person name="Singh B."/>
            <person name="Bhatia S."/>
        </authorList>
    </citation>
    <scope>NUCLEOTIDE SEQUENCE [LARGE SCALE GENOMIC DNA]</scope>
    <source>
        <strain evidence="2">Urdbean</strain>
    </source>
</reference>
<keyword evidence="3" id="KW-1185">Reference proteome</keyword>
<dbReference type="AlphaFoldDB" id="A0AAQ3NGT9"/>
<organism evidence="2 3">
    <name type="scientific">Vigna mungo</name>
    <name type="common">Black gram</name>
    <name type="synonym">Phaseolus mungo</name>
    <dbReference type="NCBI Taxonomy" id="3915"/>
    <lineage>
        <taxon>Eukaryota</taxon>
        <taxon>Viridiplantae</taxon>
        <taxon>Streptophyta</taxon>
        <taxon>Embryophyta</taxon>
        <taxon>Tracheophyta</taxon>
        <taxon>Spermatophyta</taxon>
        <taxon>Magnoliopsida</taxon>
        <taxon>eudicotyledons</taxon>
        <taxon>Gunneridae</taxon>
        <taxon>Pentapetalae</taxon>
        <taxon>rosids</taxon>
        <taxon>fabids</taxon>
        <taxon>Fabales</taxon>
        <taxon>Fabaceae</taxon>
        <taxon>Papilionoideae</taxon>
        <taxon>50 kb inversion clade</taxon>
        <taxon>NPAAA clade</taxon>
        <taxon>indigoferoid/millettioid clade</taxon>
        <taxon>Phaseoleae</taxon>
        <taxon>Vigna</taxon>
    </lineage>
</organism>
<sequence length="109" mass="12043">MLLIEAKTGKNNVFFNLKKKIVIENKKKDGSNLSCGIGRLTLRSVLQLLDLTIENVEKTLVHLADMSVFDVVEDDIEDVKENNDNKGTPSDPSSSPKPTSTIEEVNAEN</sequence>
<dbReference type="Proteomes" id="UP001374535">
    <property type="component" value="Chromosome 6"/>
</dbReference>
<protein>
    <submittedName>
        <fullName evidence="2">Uncharacterized protein</fullName>
    </submittedName>
</protein>
<evidence type="ECO:0000256" key="1">
    <source>
        <dbReference type="SAM" id="MobiDB-lite"/>
    </source>
</evidence>
<dbReference type="EMBL" id="CP144695">
    <property type="protein sequence ID" value="WVZ08695.1"/>
    <property type="molecule type" value="Genomic_DNA"/>
</dbReference>
<feature type="region of interest" description="Disordered" evidence="1">
    <location>
        <begin position="79"/>
        <end position="109"/>
    </location>
</feature>
<evidence type="ECO:0000313" key="3">
    <source>
        <dbReference type="Proteomes" id="UP001374535"/>
    </source>
</evidence>
<evidence type="ECO:0000313" key="2">
    <source>
        <dbReference type="EMBL" id="WVZ08695.1"/>
    </source>
</evidence>
<name>A0AAQ3NGT9_VIGMU</name>
<gene>
    <name evidence="2" type="ORF">V8G54_022041</name>
</gene>